<reference evidence="1 2" key="1">
    <citation type="submission" date="2022-02" db="EMBL/GenBank/DDBJ databases">
        <authorList>
            <person name="Tian F."/>
            <person name="Li J."/>
            <person name="Li F."/>
            <person name="Tong Y."/>
        </authorList>
    </citation>
    <scope>NUCLEOTIDE SEQUENCE [LARGE SCALE GENOMIC DNA]</scope>
</reference>
<evidence type="ECO:0000313" key="2">
    <source>
        <dbReference type="Proteomes" id="UP000832072"/>
    </source>
</evidence>
<keyword evidence="2" id="KW-1185">Reference proteome</keyword>
<accession>A0AAE9K631</accession>
<dbReference type="Proteomes" id="UP000832072">
    <property type="component" value="Segment"/>
</dbReference>
<protein>
    <submittedName>
        <fullName evidence="1">Uncharacterized protein</fullName>
    </submittedName>
</protein>
<name>A0AAE9K631_9CAUD</name>
<dbReference type="EMBL" id="OM638103">
    <property type="protein sequence ID" value="UNY46924.1"/>
    <property type="molecule type" value="Genomic_DNA"/>
</dbReference>
<organism evidence="1 2">
    <name type="scientific">Cronobacter phage LPCS28</name>
    <dbReference type="NCBI Taxonomy" id="2924885"/>
    <lineage>
        <taxon>Viruses</taxon>
        <taxon>Duplodnaviria</taxon>
        <taxon>Heunggongvirae</taxon>
        <taxon>Uroviricota</taxon>
        <taxon>Caudoviricetes</taxon>
        <taxon>Pantevenvirales</taxon>
        <taxon>Straboviridae</taxon>
        <taxon>Nanhuvirus</taxon>
        <taxon>Nanhuvirus LPCS28</taxon>
    </lineage>
</organism>
<evidence type="ECO:0000313" key="1">
    <source>
        <dbReference type="EMBL" id="UNY46924.1"/>
    </source>
</evidence>
<sequence length="80" mass="9261">MTHIFSLSNDDVHVSDFSLKALIHAFLMHCNAHDIPAGQFVLTEYKASHDQQRGEWEEKSETNVWIDPVEDFDVIYEALK</sequence>
<gene>
    <name evidence="1" type="ORF">EHEKIMEA_00017</name>
</gene>
<proteinExistence type="predicted"/>